<feature type="compositionally biased region" description="Polar residues" evidence="1">
    <location>
        <begin position="676"/>
        <end position="687"/>
    </location>
</feature>
<protein>
    <recommendedName>
        <fullName evidence="4">C2H2-type domain-containing protein</fullName>
    </recommendedName>
</protein>
<gene>
    <name evidence="2" type="ORF">MIND_01342200</name>
</gene>
<sequence length="720" mass="81563">MPKCAFCNARVATNKGLTSHQSQNRACLEIQARRQEQRQAPAHIPAPSVPSPSFDHPVLEGPRSPSPRSPTVEEVDDDTTNDPISTYDPQYLHRQSYPAERKAGERQWRDKTPFEEWRDQREAKGEDACSPFPSLDDWDVARWLVRSGLSQGSIDEFLHLKNVQGKLDPPFATSRAFFKHIDALPTGPQWMCTPMTVTGDEMDGNGERKVEVVELWHRNPLQCIAELLGNPAFKEDQTFKPMRLFRTRDTLTGELKNQEYDEMWTGTWWWDTQDLLEDGATIIPIILSSDKTQLSSFAGDKQAWPVYISIGNISKSIRRQPNSRATVLLGYIPVPKLDCYSKTARKVAAYQIFHDCMRRMLEGLAEAGKDGVDIACADGWVRWCFPLLAAYIADYPEQCLVVCCQENSCPRCSCPPKERGSTTEFPMRRQEETLRVLGEQAAGQKPKKFSELHLRPVDPFWADLPHCDIHSCITPDLLHQLHKGVFADHISNWAMESMEEGTDEGRKKEVDARYKAMPRHPTLRHFTNGISVIKQWTGSEYRGLAKTFLGAIHNAVDERVTSVVRHFLDFMGYAHFQQETECCGTTTGSFRWRTPLVSKNPGRQPQTEAFARFGRDLQEAEETAVRPHQPRVLRTRVSCTQTQPLPSSPRKPQEREGWVGATYTLNISQNKQEMSPALTSLVPNAANSADDLHHPPQTSETRQDGYMPSEASPCVGKTYP</sequence>
<dbReference type="AlphaFoldDB" id="A0A8H6VQG1"/>
<evidence type="ECO:0000313" key="2">
    <source>
        <dbReference type="EMBL" id="KAF7290282.1"/>
    </source>
</evidence>
<comment type="caution">
    <text evidence="2">The sequence shown here is derived from an EMBL/GenBank/DDBJ whole genome shotgun (WGS) entry which is preliminary data.</text>
</comment>
<dbReference type="RefSeq" id="XP_037213860.1">
    <property type="nucleotide sequence ID" value="XM_037369864.1"/>
</dbReference>
<feature type="region of interest" description="Disordered" evidence="1">
    <location>
        <begin position="676"/>
        <end position="720"/>
    </location>
</feature>
<dbReference type="Proteomes" id="UP000636479">
    <property type="component" value="Unassembled WGS sequence"/>
</dbReference>
<organism evidence="2 3">
    <name type="scientific">Mycena indigotica</name>
    <dbReference type="NCBI Taxonomy" id="2126181"/>
    <lineage>
        <taxon>Eukaryota</taxon>
        <taxon>Fungi</taxon>
        <taxon>Dikarya</taxon>
        <taxon>Basidiomycota</taxon>
        <taxon>Agaricomycotina</taxon>
        <taxon>Agaricomycetes</taxon>
        <taxon>Agaricomycetidae</taxon>
        <taxon>Agaricales</taxon>
        <taxon>Marasmiineae</taxon>
        <taxon>Mycenaceae</taxon>
        <taxon>Mycena</taxon>
    </lineage>
</organism>
<feature type="region of interest" description="Disordered" evidence="1">
    <location>
        <begin position="33"/>
        <end position="89"/>
    </location>
</feature>
<evidence type="ECO:0000256" key="1">
    <source>
        <dbReference type="SAM" id="MobiDB-lite"/>
    </source>
</evidence>
<reference evidence="2" key="1">
    <citation type="submission" date="2020-05" db="EMBL/GenBank/DDBJ databases">
        <title>Mycena genomes resolve the evolution of fungal bioluminescence.</title>
        <authorList>
            <person name="Tsai I.J."/>
        </authorList>
    </citation>
    <scope>NUCLEOTIDE SEQUENCE</scope>
    <source>
        <strain evidence="2">171206Taipei</strain>
    </source>
</reference>
<dbReference type="Pfam" id="PF18759">
    <property type="entry name" value="Plavaka"/>
    <property type="match status" value="1"/>
</dbReference>
<keyword evidence="3" id="KW-1185">Reference proteome</keyword>
<dbReference type="InterPro" id="IPR041078">
    <property type="entry name" value="Plavaka"/>
</dbReference>
<accession>A0A8H6VQG1</accession>
<evidence type="ECO:0000313" key="3">
    <source>
        <dbReference type="Proteomes" id="UP000636479"/>
    </source>
</evidence>
<dbReference type="GeneID" id="59352380"/>
<name>A0A8H6VQG1_9AGAR</name>
<evidence type="ECO:0008006" key="4">
    <source>
        <dbReference type="Google" id="ProtNLM"/>
    </source>
</evidence>
<dbReference type="OrthoDB" id="2418900at2759"/>
<proteinExistence type="predicted"/>
<feature type="region of interest" description="Disordered" evidence="1">
    <location>
        <begin position="637"/>
        <end position="657"/>
    </location>
</feature>
<dbReference type="EMBL" id="JACAZF010000015">
    <property type="protein sequence ID" value="KAF7290282.1"/>
    <property type="molecule type" value="Genomic_DNA"/>
</dbReference>